<dbReference type="OrthoDB" id="9762705at2"/>
<dbReference type="Gene3D" id="3.40.50.2000">
    <property type="entry name" value="Glycogen Phosphorylase B"/>
    <property type="match status" value="2"/>
</dbReference>
<name>D3PDD4_DEFDS</name>
<dbReference type="PANTHER" id="PTHR46401:SF2">
    <property type="entry name" value="GLYCOSYLTRANSFERASE WBBK-RELATED"/>
    <property type="match status" value="1"/>
</dbReference>
<dbReference type="STRING" id="639282.DEFDS_1138"/>
<dbReference type="Pfam" id="PF00534">
    <property type="entry name" value="Glycos_transf_1"/>
    <property type="match status" value="1"/>
</dbReference>
<organism evidence="3 4">
    <name type="scientific">Deferribacter desulfuricans (strain DSM 14783 / JCM 11476 / NBRC 101012 / SSM1)</name>
    <dbReference type="NCBI Taxonomy" id="639282"/>
    <lineage>
        <taxon>Bacteria</taxon>
        <taxon>Pseudomonadati</taxon>
        <taxon>Deferribacterota</taxon>
        <taxon>Deferribacteres</taxon>
        <taxon>Deferribacterales</taxon>
        <taxon>Deferribacteraceae</taxon>
        <taxon>Deferribacter</taxon>
    </lineage>
</organism>
<dbReference type="EMBL" id="AP011529">
    <property type="protein sequence ID" value="BAI80607.1"/>
    <property type="molecule type" value="Genomic_DNA"/>
</dbReference>
<dbReference type="GO" id="GO:0009103">
    <property type="term" value="P:lipopolysaccharide biosynthetic process"/>
    <property type="evidence" value="ECO:0007669"/>
    <property type="project" value="TreeGrafter"/>
</dbReference>
<dbReference type="Proteomes" id="UP000001520">
    <property type="component" value="Chromosome"/>
</dbReference>
<dbReference type="CDD" id="cd03801">
    <property type="entry name" value="GT4_PimA-like"/>
    <property type="match status" value="1"/>
</dbReference>
<evidence type="ECO:0000259" key="2">
    <source>
        <dbReference type="Pfam" id="PF00534"/>
    </source>
</evidence>
<dbReference type="RefSeq" id="WP_013007854.1">
    <property type="nucleotide sequence ID" value="NC_013939.1"/>
</dbReference>
<dbReference type="AlphaFoldDB" id="D3PDD4"/>
<keyword evidence="4" id="KW-1185">Reference proteome</keyword>
<proteinExistence type="predicted"/>
<evidence type="ECO:0000256" key="1">
    <source>
        <dbReference type="ARBA" id="ARBA00022679"/>
    </source>
</evidence>
<dbReference type="eggNOG" id="COG0438">
    <property type="taxonomic scope" value="Bacteria"/>
</dbReference>
<dbReference type="PANTHER" id="PTHR46401">
    <property type="entry name" value="GLYCOSYLTRANSFERASE WBBK-RELATED"/>
    <property type="match status" value="1"/>
</dbReference>
<feature type="domain" description="Glycosyl transferase family 1" evidence="2">
    <location>
        <begin position="216"/>
        <end position="394"/>
    </location>
</feature>
<evidence type="ECO:0000313" key="3">
    <source>
        <dbReference type="EMBL" id="BAI80607.1"/>
    </source>
</evidence>
<gene>
    <name evidence="3" type="ordered locus">DEFDS_1138</name>
</gene>
<dbReference type="KEGG" id="ddf:DEFDS_1138"/>
<keyword evidence="1 3" id="KW-0808">Transferase</keyword>
<evidence type="ECO:0000313" key="4">
    <source>
        <dbReference type="Proteomes" id="UP000001520"/>
    </source>
</evidence>
<dbReference type="GO" id="GO:0016757">
    <property type="term" value="F:glycosyltransferase activity"/>
    <property type="evidence" value="ECO:0007669"/>
    <property type="project" value="InterPro"/>
</dbReference>
<sequence>MKKIKNIGFVSTRIAGTDGVSLEIEKWAHVLERNNYNCFYFAGECDRDPNVSFIAPLAHFQHPEIKELNSKLFGTRKRDHETSLKVSELKEYLKIRLYDFVNKYDIHLLIPENALTIPMNIPLGLALTEFIAETCFPTIAHHHDFYWERDRFLVNAAKDYLDRGFPPDLKSITHVVINSIASEQLSLRKGISNFVIPNVYNFAEPPKPIDPKICSEIRQIAGLSEDDLFVLQPTRIVPRKWIERAVEIVYMMKLKNSKLIISHASGDEGDIYYERVKNYAKLLGVEIVGIDDYIGTERCREVGEKKYTIGDIYQCADIITYPSGYEGFGNAFLETIYFKKPIIVNRYSIFITDIEPFGFDVFKFDGFVTEKIVDEALKVISDKHRLNEMVEKNYNIALKHFSYEVLERKLLNIIKIVESECI</sequence>
<dbReference type="SUPFAM" id="SSF53756">
    <property type="entry name" value="UDP-Glycosyltransferase/glycogen phosphorylase"/>
    <property type="match status" value="1"/>
</dbReference>
<dbReference type="CAZy" id="GT4">
    <property type="family name" value="Glycosyltransferase Family 4"/>
</dbReference>
<dbReference type="InterPro" id="IPR001296">
    <property type="entry name" value="Glyco_trans_1"/>
</dbReference>
<dbReference type="HOGENOM" id="CLU_645170_0_0_0"/>
<protein>
    <submittedName>
        <fullName evidence="3">Glycosyl transferase</fullName>
    </submittedName>
</protein>
<reference evidence="3 4" key="1">
    <citation type="journal article" date="2010" name="DNA Res.">
        <title>Bacterial lifestyle in a deep-sea hydrothermal vent chimney revealed by the genome sequence of the thermophilic bacterium Deferribacter desulfuricans SSM1.</title>
        <authorList>
            <person name="Takaki Y."/>
            <person name="Shimamura S."/>
            <person name="Nakagawa S."/>
            <person name="Fukuhara Y."/>
            <person name="Horikawa H."/>
            <person name="Ankai A."/>
            <person name="Harada T."/>
            <person name="Hosoyama A."/>
            <person name="Oguchi A."/>
            <person name="Fukui S."/>
            <person name="Fujita N."/>
            <person name="Takami H."/>
            <person name="Takai K."/>
        </authorList>
    </citation>
    <scope>NUCLEOTIDE SEQUENCE [LARGE SCALE GENOMIC DNA]</scope>
    <source>
        <strain evidence="4">DSM 14783 / JCM 11476 / NBRC 101012 / SSM1</strain>
    </source>
</reference>
<accession>D3PDD4</accession>